<keyword evidence="3 5" id="KW-0238">DNA-binding</keyword>
<dbReference type="GO" id="GO:0007548">
    <property type="term" value="P:sex differentiation"/>
    <property type="evidence" value="ECO:0007669"/>
    <property type="project" value="TreeGrafter"/>
</dbReference>
<accession>A0A7R9E3U5</accession>
<dbReference type="AlphaFoldDB" id="A0A7R9E3U5"/>
<dbReference type="GO" id="GO:0000981">
    <property type="term" value="F:DNA-binding transcription factor activity, RNA polymerase II-specific"/>
    <property type="evidence" value="ECO:0007669"/>
    <property type="project" value="TreeGrafter"/>
</dbReference>
<evidence type="ECO:0000256" key="2">
    <source>
        <dbReference type="ARBA" id="ARBA00022833"/>
    </source>
</evidence>
<dbReference type="PANTHER" id="PTHR12322:SF116">
    <property type="entry name" value="DOUBLESEX-MAB RELATED 99B"/>
    <property type="match status" value="1"/>
</dbReference>
<dbReference type="EMBL" id="OB793014">
    <property type="protein sequence ID" value="CAD7425731.1"/>
    <property type="molecule type" value="Genomic_DNA"/>
</dbReference>
<dbReference type="SUPFAM" id="SSF82927">
    <property type="entry name" value="Cysteine-rich DNA binding domain, (DM domain)"/>
    <property type="match status" value="1"/>
</dbReference>
<dbReference type="GO" id="GO:0005634">
    <property type="term" value="C:nucleus"/>
    <property type="evidence" value="ECO:0007669"/>
    <property type="project" value="UniProtKB-SubCell"/>
</dbReference>
<feature type="DNA-binding region" description="DM" evidence="5">
    <location>
        <begin position="136"/>
        <end position="183"/>
    </location>
</feature>
<feature type="domain" description="DM" evidence="6">
    <location>
        <begin position="136"/>
        <end position="183"/>
    </location>
</feature>
<keyword evidence="2 5" id="KW-0862">Zinc</keyword>
<evidence type="ECO:0000256" key="4">
    <source>
        <dbReference type="ARBA" id="ARBA00023242"/>
    </source>
</evidence>
<protein>
    <recommendedName>
        <fullName evidence="6">DM domain-containing protein</fullName>
    </recommendedName>
</protein>
<organism evidence="7">
    <name type="scientific">Timema monikensis</name>
    <dbReference type="NCBI Taxonomy" id="170555"/>
    <lineage>
        <taxon>Eukaryota</taxon>
        <taxon>Metazoa</taxon>
        <taxon>Ecdysozoa</taxon>
        <taxon>Arthropoda</taxon>
        <taxon>Hexapoda</taxon>
        <taxon>Insecta</taxon>
        <taxon>Pterygota</taxon>
        <taxon>Neoptera</taxon>
        <taxon>Polyneoptera</taxon>
        <taxon>Phasmatodea</taxon>
        <taxon>Timematodea</taxon>
        <taxon>Timematoidea</taxon>
        <taxon>Timematidae</taxon>
        <taxon>Timema</taxon>
    </lineage>
</organism>
<name>A0A7R9E3U5_9NEOP</name>
<keyword evidence="1 5" id="KW-0479">Metal-binding</keyword>
<gene>
    <name evidence="7" type="ORF">TMSB3V08_LOCUS2635</name>
</gene>
<evidence type="ECO:0000256" key="1">
    <source>
        <dbReference type="ARBA" id="ARBA00022723"/>
    </source>
</evidence>
<dbReference type="FunFam" id="4.10.1040.10:FF:000001">
    <property type="entry name" value="doublesex- and mab-3-related transcription factor 1"/>
    <property type="match status" value="1"/>
</dbReference>
<evidence type="ECO:0000256" key="3">
    <source>
        <dbReference type="ARBA" id="ARBA00023125"/>
    </source>
</evidence>
<reference evidence="7" key="1">
    <citation type="submission" date="2020-11" db="EMBL/GenBank/DDBJ databases">
        <authorList>
            <person name="Tran Van P."/>
        </authorList>
    </citation>
    <scope>NUCLEOTIDE SEQUENCE</scope>
</reference>
<evidence type="ECO:0000259" key="6">
    <source>
        <dbReference type="PROSITE" id="PS50809"/>
    </source>
</evidence>
<keyword evidence="4 5" id="KW-0539">Nucleus</keyword>
<dbReference type="InterPro" id="IPR026607">
    <property type="entry name" value="DMRT"/>
</dbReference>
<dbReference type="GO" id="GO:0046872">
    <property type="term" value="F:metal ion binding"/>
    <property type="evidence" value="ECO:0007669"/>
    <property type="project" value="UniProtKB-KW"/>
</dbReference>
<dbReference type="InterPro" id="IPR036407">
    <property type="entry name" value="DM_DNA-bd_sf"/>
</dbReference>
<dbReference type="PROSITE" id="PS50809">
    <property type="entry name" value="DM_2"/>
    <property type="match status" value="1"/>
</dbReference>
<sequence>MSLGTLLHRASPSFKVLPIEAFPVKKPCHQTLRALSTHVGRRAEGTCHQTLRALSPHVGRGGGSPTHLDTIAFCQSPAATPWWTSQPHQQRRQDADVSSMSLPSGVDVSALHPVLGALPPAFFLRATERYQRTPKCARCRNHGVVSALKGHKRYCRWRDCACAKCTLIAERQRVMAAQVALRRQQAQEESEARELGLLYASGGPPGAGQTPHELGVALLQQQPQRRAASDDPHSPVRQVCLLLDLNPQSSGHQWSPDLTLFEVSFMN</sequence>
<comment type="subcellular location">
    <subcellularLocation>
        <location evidence="5">Nucleus</location>
    </subcellularLocation>
</comment>
<dbReference type="Pfam" id="PF00751">
    <property type="entry name" value="DM"/>
    <property type="match status" value="1"/>
</dbReference>
<dbReference type="PANTHER" id="PTHR12322">
    <property type="entry name" value="DOUBLESEX AND MAB-3 RELATED TRANSCRIPTION FACTOR DMRT"/>
    <property type="match status" value="1"/>
</dbReference>
<evidence type="ECO:0000313" key="7">
    <source>
        <dbReference type="EMBL" id="CAD7425731.1"/>
    </source>
</evidence>
<evidence type="ECO:0000256" key="5">
    <source>
        <dbReference type="PROSITE-ProRule" id="PRU00070"/>
    </source>
</evidence>
<proteinExistence type="predicted"/>
<dbReference type="InterPro" id="IPR001275">
    <property type="entry name" value="DM_DNA-bd"/>
</dbReference>
<dbReference type="Gene3D" id="4.10.1040.10">
    <property type="entry name" value="DM DNA-binding domain"/>
    <property type="match status" value="1"/>
</dbReference>
<dbReference type="SMART" id="SM00301">
    <property type="entry name" value="DM"/>
    <property type="match status" value="1"/>
</dbReference>
<dbReference type="PROSITE" id="PS40000">
    <property type="entry name" value="DM_1"/>
    <property type="match status" value="1"/>
</dbReference>
<dbReference type="GO" id="GO:0000978">
    <property type="term" value="F:RNA polymerase II cis-regulatory region sequence-specific DNA binding"/>
    <property type="evidence" value="ECO:0007669"/>
    <property type="project" value="TreeGrafter"/>
</dbReference>